<reference evidence="1" key="2">
    <citation type="submission" date="2023-06" db="EMBL/GenBank/DDBJ databases">
        <authorList>
            <consortium name="Lawrence Berkeley National Laboratory"/>
            <person name="Haridas S."/>
            <person name="Hensen N."/>
            <person name="Bonometti L."/>
            <person name="Westerberg I."/>
            <person name="Brannstrom I.O."/>
            <person name="Guillou S."/>
            <person name="Cros-Aarteil S."/>
            <person name="Calhoun S."/>
            <person name="Kuo A."/>
            <person name="Mondo S."/>
            <person name="Pangilinan J."/>
            <person name="Riley R."/>
            <person name="Labutti K."/>
            <person name="Andreopoulos B."/>
            <person name="Lipzen A."/>
            <person name="Chen C."/>
            <person name="Yanf M."/>
            <person name="Daum C."/>
            <person name="Ng V."/>
            <person name="Clum A."/>
            <person name="Steindorff A."/>
            <person name="Ohm R."/>
            <person name="Martin F."/>
            <person name="Silar P."/>
            <person name="Natvig D."/>
            <person name="Lalanne C."/>
            <person name="Gautier V."/>
            <person name="Ament-Velasquez S.L."/>
            <person name="Kruys A."/>
            <person name="Hutchinson M.I."/>
            <person name="Powell A.J."/>
            <person name="Barry K."/>
            <person name="Miller A.N."/>
            <person name="Grigoriev I.V."/>
            <person name="Debuchy R."/>
            <person name="Gladieux P."/>
            <person name="Thoren M.H."/>
            <person name="Johannesson H."/>
        </authorList>
    </citation>
    <scope>NUCLEOTIDE SEQUENCE</scope>
    <source>
        <strain evidence="1">CBS 560.94</strain>
    </source>
</reference>
<evidence type="ECO:0000313" key="2">
    <source>
        <dbReference type="Proteomes" id="UP001278500"/>
    </source>
</evidence>
<sequence>MAEAWGTILLPPSDDIANSTCAVCRGWKSWNRGTNCVDPQAKERAGGPTKPSPHADVPPFVWNGAPKEKGVPLAESLAGLVSSSWNVCFFFLISLICRLHPNPPCCSAAQPLKQPVFCMPTWQHPRFTARIFQPSQPLGKQPAQQPRRSPVRRWSYPLWFHQTVEAETQDSGVLAGHVFPGAVEEDMCMNSSKHLGRPPITCQIPSQQTD</sequence>
<name>A0AAE0MVA1_9PEZI</name>
<dbReference type="AlphaFoldDB" id="A0AAE0MVA1"/>
<dbReference type="EMBL" id="JAUEPP010000002">
    <property type="protein sequence ID" value="KAK3351821.1"/>
    <property type="molecule type" value="Genomic_DNA"/>
</dbReference>
<dbReference type="GeneID" id="87858021"/>
<protein>
    <submittedName>
        <fullName evidence="1">Uncharacterized protein</fullName>
    </submittedName>
</protein>
<evidence type="ECO:0000313" key="1">
    <source>
        <dbReference type="EMBL" id="KAK3351821.1"/>
    </source>
</evidence>
<reference evidence="1" key="1">
    <citation type="journal article" date="2023" name="Mol. Phylogenet. Evol.">
        <title>Genome-scale phylogeny and comparative genomics of the fungal order Sordariales.</title>
        <authorList>
            <person name="Hensen N."/>
            <person name="Bonometti L."/>
            <person name="Westerberg I."/>
            <person name="Brannstrom I.O."/>
            <person name="Guillou S."/>
            <person name="Cros-Aarteil S."/>
            <person name="Calhoun S."/>
            <person name="Haridas S."/>
            <person name="Kuo A."/>
            <person name="Mondo S."/>
            <person name="Pangilinan J."/>
            <person name="Riley R."/>
            <person name="LaButti K."/>
            <person name="Andreopoulos B."/>
            <person name="Lipzen A."/>
            <person name="Chen C."/>
            <person name="Yan M."/>
            <person name="Daum C."/>
            <person name="Ng V."/>
            <person name="Clum A."/>
            <person name="Steindorff A."/>
            <person name="Ohm R.A."/>
            <person name="Martin F."/>
            <person name="Silar P."/>
            <person name="Natvig D.O."/>
            <person name="Lalanne C."/>
            <person name="Gautier V."/>
            <person name="Ament-Velasquez S.L."/>
            <person name="Kruys A."/>
            <person name="Hutchinson M.I."/>
            <person name="Powell A.J."/>
            <person name="Barry K."/>
            <person name="Miller A.N."/>
            <person name="Grigoriev I.V."/>
            <person name="Debuchy R."/>
            <person name="Gladieux P."/>
            <person name="Hiltunen Thoren M."/>
            <person name="Johannesson H."/>
        </authorList>
    </citation>
    <scope>NUCLEOTIDE SEQUENCE</scope>
    <source>
        <strain evidence="1">CBS 560.94</strain>
    </source>
</reference>
<dbReference type="RefSeq" id="XP_062685116.1">
    <property type="nucleotide sequence ID" value="XM_062820867.1"/>
</dbReference>
<organism evidence="1 2">
    <name type="scientific">Neurospora tetraspora</name>
    <dbReference type="NCBI Taxonomy" id="94610"/>
    <lineage>
        <taxon>Eukaryota</taxon>
        <taxon>Fungi</taxon>
        <taxon>Dikarya</taxon>
        <taxon>Ascomycota</taxon>
        <taxon>Pezizomycotina</taxon>
        <taxon>Sordariomycetes</taxon>
        <taxon>Sordariomycetidae</taxon>
        <taxon>Sordariales</taxon>
        <taxon>Sordariaceae</taxon>
        <taxon>Neurospora</taxon>
    </lineage>
</organism>
<gene>
    <name evidence="1" type="ORF">B0H65DRAFT_136027</name>
</gene>
<dbReference type="Proteomes" id="UP001278500">
    <property type="component" value="Unassembled WGS sequence"/>
</dbReference>
<accession>A0AAE0MVA1</accession>
<proteinExistence type="predicted"/>
<keyword evidence="2" id="KW-1185">Reference proteome</keyword>
<comment type="caution">
    <text evidence="1">The sequence shown here is derived from an EMBL/GenBank/DDBJ whole genome shotgun (WGS) entry which is preliminary data.</text>
</comment>